<keyword evidence="3" id="KW-0328">Glycosyltransferase</keyword>
<proteinExistence type="predicted"/>
<feature type="domain" description="Glycosyl transferase family 1" evidence="1">
    <location>
        <begin position="209"/>
        <end position="366"/>
    </location>
</feature>
<dbReference type="Pfam" id="PF00534">
    <property type="entry name" value="Glycos_transf_1"/>
    <property type="match status" value="1"/>
</dbReference>
<dbReference type="EMBL" id="DXBP01000064">
    <property type="protein sequence ID" value="HIZ43005.1"/>
    <property type="molecule type" value="Genomic_DNA"/>
</dbReference>
<evidence type="ECO:0000259" key="2">
    <source>
        <dbReference type="Pfam" id="PF13579"/>
    </source>
</evidence>
<dbReference type="InterPro" id="IPR028098">
    <property type="entry name" value="Glyco_trans_4-like_N"/>
</dbReference>
<dbReference type="Proteomes" id="UP000824048">
    <property type="component" value="Unassembled WGS sequence"/>
</dbReference>
<dbReference type="InterPro" id="IPR050194">
    <property type="entry name" value="Glycosyltransferase_grp1"/>
</dbReference>
<gene>
    <name evidence="3" type="ORF">H9811_10660</name>
</gene>
<comment type="caution">
    <text evidence="3">The sequence shown here is derived from an EMBL/GenBank/DDBJ whole genome shotgun (WGS) entry which is preliminary data.</text>
</comment>
<accession>A0A9D2ET23</accession>
<organism evidence="3 4">
    <name type="scientific">Candidatus Gemmiger excrementigallinarum</name>
    <dbReference type="NCBI Taxonomy" id="2838609"/>
    <lineage>
        <taxon>Bacteria</taxon>
        <taxon>Bacillati</taxon>
        <taxon>Bacillota</taxon>
        <taxon>Clostridia</taxon>
        <taxon>Eubacteriales</taxon>
        <taxon>Gemmiger</taxon>
    </lineage>
</organism>
<evidence type="ECO:0000313" key="4">
    <source>
        <dbReference type="Proteomes" id="UP000824048"/>
    </source>
</evidence>
<evidence type="ECO:0000313" key="3">
    <source>
        <dbReference type="EMBL" id="HIZ43005.1"/>
    </source>
</evidence>
<dbReference type="AlphaFoldDB" id="A0A9D2ET23"/>
<reference evidence="3" key="2">
    <citation type="submission" date="2021-04" db="EMBL/GenBank/DDBJ databases">
        <authorList>
            <person name="Gilroy R."/>
        </authorList>
    </citation>
    <scope>NUCLEOTIDE SEQUENCE</scope>
    <source>
        <strain evidence="3">ChiSxjej1B13-11774</strain>
    </source>
</reference>
<dbReference type="Pfam" id="PF13579">
    <property type="entry name" value="Glyco_trans_4_4"/>
    <property type="match status" value="1"/>
</dbReference>
<dbReference type="EC" id="2.4.-.-" evidence="3"/>
<protein>
    <submittedName>
        <fullName evidence="3">Glycosyltransferase</fullName>
        <ecNumber evidence="3">2.4.-.-</ecNumber>
    </submittedName>
</protein>
<sequence length="387" mass="42691">MKILLIHCHYRLPGGEDAVFAAERKLLEQQGHTVVVYERSNEEAAHGLAKLLLPFRAVWNFGAARQVRALIQRENPDAVHIHNTLLLLSPAVVRAAKQSGVPVVQSLHNFRLFCPNGILLRQGKVCEDCPHHGLSCAVRHRCYRGSLLQTLVVAAAYALHRRLGTWRGVTMVALTEFDRRKLLEFNRERPTFDADRLVVKPNPVCVEPREILPWSERKAQMLFAGRLEELKGLPTVLEAWRLLGEDAPELLVAGEGPLGDWAREHAGPKVRFLGQLTPAELHRCMAESRAVVAASLCYESFALVPAEAHCLGTPVLASDLGNVGASVRPGIDGLRFAPGNAKALAGAVEALSAMQFDCNAIAAAARRIYSEEENTRALLRLYTKEDL</sequence>
<dbReference type="Gene3D" id="3.40.50.2000">
    <property type="entry name" value="Glycogen Phosphorylase B"/>
    <property type="match status" value="2"/>
</dbReference>
<dbReference type="PANTHER" id="PTHR45947">
    <property type="entry name" value="SULFOQUINOVOSYL TRANSFERASE SQD2"/>
    <property type="match status" value="1"/>
</dbReference>
<evidence type="ECO:0000259" key="1">
    <source>
        <dbReference type="Pfam" id="PF00534"/>
    </source>
</evidence>
<dbReference type="GO" id="GO:0016757">
    <property type="term" value="F:glycosyltransferase activity"/>
    <property type="evidence" value="ECO:0007669"/>
    <property type="project" value="UniProtKB-KW"/>
</dbReference>
<feature type="domain" description="Glycosyltransferase subfamily 4-like N-terminal" evidence="2">
    <location>
        <begin position="25"/>
        <end position="202"/>
    </location>
</feature>
<dbReference type="PANTHER" id="PTHR45947:SF13">
    <property type="entry name" value="TRANSFERASE"/>
    <property type="match status" value="1"/>
</dbReference>
<reference evidence="3" key="1">
    <citation type="journal article" date="2021" name="PeerJ">
        <title>Extensive microbial diversity within the chicken gut microbiome revealed by metagenomics and culture.</title>
        <authorList>
            <person name="Gilroy R."/>
            <person name="Ravi A."/>
            <person name="Getino M."/>
            <person name="Pursley I."/>
            <person name="Horton D.L."/>
            <person name="Alikhan N.F."/>
            <person name="Baker D."/>
            <person name="Gharbi K."/>
            <person name="Hall N."/>
            <person name="Watson M."/>
            <person name="Adriaenssens E.M."/>
            <person name="Foster-Nyarko E."/>
            <person name="Jarju S."/>
            <person name="Secka A."/>
            <person name="Antonio M."/>
            <person name="Oren A."/>
            <person name="Chaudhuri R.R."/>
            <person name="La Ragione R."/>
            <person name="Hildebrand F."/>
            <person name="Pallen M.J."/>
        </authorList>
    </citation>
    <scope>NUCLEOTIDE SEQUENCE</scope>
    <source>
        <strain evidence="3">ChiSxjej1B13-11774</strain>
    </source>
</reference>
<dbReference type="SUPFAM" id="SSF53756">
    <property type="entry name" value="UDP-Glycosyltransferase/glycogen phosphorylase"/>
    <property type="match status" value="1"/>
</dbReference>
<keyword evidence="3" id="KW-0808">Transferase</keyword>
<name>A0A9D2ET23_9FIRM</name>
<dbReference type="InterPro" id="IPR001296">
    <property type="entry name" value="Glyco_trans_1"/>
</dbReference>